<protein>
    <submittedName>
        <fullName evidence="2">Uncharacterized protein</fullName>
    </submittedName>
</protein>
<dbReference type="AlphaFoldDB" id="A0A9W6KRK7"/>
<dbReference type="Proteomes" id="UP001143480">
    <property type="component" value="Unassembled WGS sequence"/>
</dbReference>
<comment type="caution">
    <text evidence="2">The sequence shown here is derived from an EMBL/GenBank/DDBJ whole genome shotgun (WGS) entry which is preliminary data.</text>
</comment>
<keyword evidence="3" id="KW-1185">Reference proteome</keyword>
<reference evidence="2" key="2">
    <citation type="submission" date="2023-01" db="EMBL/GenBank/DDBJ databases">
        <authorList>
            <person name="Sun Q."/>
            <person name="Evtushenko L."/>
        </authorList>
    </citation>
    <scope>NUCLEOTIDE SEQUENCE</scope>
    <source>
        <strain evidence="2">VKM Ac-1321</strain>
    </source>
</reference>
<proteinExistence type="predicted"/>
<evidence type="ECO:0000256" key="1">
    <source>
        <dbReference type="SAM" id="MobiDB-lite"/>
    </source>
</evidence>
<sequence length="77" mass="9004">MSDDSLLHRLTHQVPGVPEHRENRPHTDDKHAHSRHAHNQRVHDQPARSHHHGHDRPPRILVAWQRRIAALFGQTLP</sequence>
<feature type="compositionally biased region" description="Basic and acidic residues" evidence="1">
    <location>
        <begin position="18"/>
        <end position="31"/>
    </location>
</feature>
<reference evidence="2" key="1">
    <citation type="journal article" date="2014" name="Int. J. Syst. Evol. Microbiol.">
        <title>Complete genome sequence of Corynebacterium casei LMG S-19264T (=DSM 44701T), isolated from a smear-ripened cheese.</title>
        <authorList>
            <consortium name="US DOE Joint Genome Institute (JGI-PGF)"/>
            <person name="Walter F."/>
            <person name="Albersmeier A."/>
            <person name="Kalinowski J."/>
            <person name="Ruckert C."/>
        </authorList>
    </citation>
    <scope>NUCLEOTIDE SEQUENCE</scope>
    <source>
        <strain evidence="2">VKM Ac-1321</strain>
    </source>
</reference>
<dbReference type="RefSeq" id="WP_261961120.1">
    <property type="nucleotide sequence ID" value="NZ_BAAAXA010000001.1"/>
</dbReference>
<accession>A0A9W6KRK7</accession>
<dbReference type="EMBL" id="BSFP01000079">
    <property type="protein sequence ID" value="GLL06812.1"/>
    <property type="molecule type" value="Genomic_DNA"/>
</dbReference>
<feature type="region of interest" description="Disordered" evidence="1">
    <location>
        <begin position="1"/>
        <end position="56"/>
    </location>
</feature>
<gene>
    <name evidence="2" type="ORF">GCM10017581_085620</name>
</gene>
<evidence type="ECO:0000313" key="3">
    <source>
        <dbReference type="Proteomes" id="UP001143480"/>
    </source>
</evidence>
<name>A0A9W6KRK7_9ACTN</name>
<evidence type="ECO:0000313" key="2">
    <source>
        <dbReference type="EMBL" id="GLL06812.1"/>
    </source>
</evidence>
<organism evidence="2 3">
    <name type="scientific">Dactylosporangium matsuzakiense</name>
    <dbReference type="NCBI Taxonomy" id="53360"/>
    <lineage>
        <taxon>Bacteria</taxon>
        <taxon>Bacillati</taxon>
        <taxon>Actinomycetota</taxon>
        <taxon>Actinomycetes</taxon>
        <taxon>Micromonosporales</taxon>
        <taxon>Micromonosporaceae</taxon>
        <taxon>Dactylosporangium</taxon>
    </lineage>
</organism>